<dbReference type="GO" id="GO:0015074">
    <property type="term" value="P:DNA integration"/>
    <property type="evidence" value="ECO:0007669"/>
    <property type="project" value="InterPro"/>
</dbReference>
<dbReference type="CDD" id="cd09272">
    <property type="entry name" value="RNase_HI_RT_Ty1"/>
    <property type="match status" value="1"/>
</dbReference>
<dbReference type="EMBL" id="BKCJ010006866">
    <property type="protein sequence ID" value="GEU74341.1"/>
    <property type="molecule type" value="Genomic_DNA"/>
</dbReference>
<dbReference type="Pfam" id="PF00665">
    <property type="entry name" value="rve"/>
    <property type="match status" value="1"/>
</dbReference>
<accession>A0A6L2MK31</accession>
<dbReference type="InterPro" id="IPR036397">
    <property type="entry name" value="RNaseH_sf"/>
</dbReference>
<comment type="caution">
    <text evidence="8">The sequence shown here is derived from an EMBL/GenBank/DDBJ whole genome shotgun (WGS) entry which is preliminary data.</text>
</comment>
<dbReference type="SUPFAM" id="SSF57756">
    <property type="entry name" value="Retrovirus zinc finger-like domains"/>
    <property type="match status" value="1"/>
</dbReference>
<feature type="region of interest" description="Disordered" evidence="5">
    <location>
        <begin position="2042"/>
        <end position="2081"/>
    </location>
</feature>
<dbReference type="GO" id="GO:0008270">
    <property type="term" value="F:zinc ion binding"/>
    <property type="evidence" value="ECO:0007669"/>
    <property type="project" value="UniProtKB-KW"/>
</dbReference>
<evidence type="ECO:0000256" key="3">
    <source>
        <dbReference type="PROSITE-ProRule" id="PRU00047"/>
    </source>
</evidence>
<dbReference type="SUPFAM" id="SSF56672">
    <property type="entry name" value="DNA/RNA polymerases"/>
    <property type="match status" value="1"/>
</dbReference>
<name>A0A6L2MK31_TANCI</name>
<evidence type="ECO:0000259" key="7">
    <source>
        <dbReference type="PROSITE" id="PS50994"/>
    </source>
</evidence>
<dbReference type="PANTHER" id="PTHR42648">
    <property type="entry name" value="TRANSPOSASE, PUTATIVE-RELATED"/>
    <property type="match status" value="1"/>
</dbReference>
<evidence type="ECO:0008006" key="9">
    <source>
        <dbReference type="Google" id="ProtNLM"/>
    </source>
</evidence>
<sequence>MTPEPWDADREVPVNPTFHEQIDDELTEKELKQIKAHDQAIKIILLGLPEDIYAAIDSCENTQKLWLHVQQMMKGSNIRIQENMAKLFNEWNGNVVAARAEGNANGNNGNQIRCYKCKGLGHLTRNCIVRTRRRDDACLQTQLLIAQNEEAEIQLQAEEFDFMAAAADLDEIGEANANCILMANLQQASTSGTQTKKALVYDSDGSIEVSSVGQGGETIEEHLATVEETPGFQNRPPMLNKENYVPWSSRLLRRMIPEPGDTNCEVPVNETFHVQTDDELTKKELKQIEADDQEIWLRVQQMMKGSDIGIQEKKAKLFNEWERFTSNEEESIESYYHRFLKLMNDLKRNKHFPEKIARNLNRYNAVQNVRNQVAQNAIQNSRVQNVGNQNGLIGVPGNANQNENGNLVAARTEGNAAEHNGNQIWCYNYRGVIHFARNCTVKPRRRDAAYLQTQLLIAQKEEVGIQLQAEEFDLIAAAADLDEIKKVNANCTLMANLQQASTLDTQTDKAPVYDSDGSAEVTGVEQSWETVEQHPANVEETRVLYDSLYHNLAIEVEKVNTINRRVQNLEIQFLKEATKFVGHFKSLAKEADESLAEHKALELEIERILKAVVSQDIMSIVQNNSVVDKSNLQTELAQFQVLNYAKENAHLKTTYKNLFDSISVSRTRTKTIIASLQNELQNTLYKNAKLRAQLFIKVSVQKDNTRGTSMNTKFAKQSILGKPPMLGETHALSKPVTSNSIPTPQESKVVKKNKVIAPGMFRINPFKTSREEKHVPNKDRASVLTKPITVSRPPVFTKKDVNSDTNGLSSTGIDNTKTRRPQPKSNTMNDRVSSRSTSSCNKNKGVEVEEHHRNLLLSKNKKHMSSTLIFNEEILITRVYFVEGLDHNLFSVGQFCDSNLEVAFRRNACFIRNLEGVDLLKGDRSTNLYTINLHDMASASPICLMAHASSTKSWLWHQRLSHINFDTINELAKNDLVSVPNSRQRLHLLHMDLCGLMRIASINGKRYVLAIVDNYSRYTWVHFLRSKDEAPEVIKTFLKRISILFQSPVIIIRTDNDTKFKNQVLKEYFYSVGISHQVSSVRTPQQNGVVERKNQTFVEAARTMLIFLVHRYSYGLKRLLLRVSLKTAPSFSVVITKHHTSSLTAENQISPFFIVFNQRTKKIMETMNVSFDELSAMAFEHRSSKPGFQSMTSGQISSGLDLTYAPSTITTQQPSESELDLLFEAMYDHFFGGQPSAAQRTVSAAQAQQVRQMSTTSTSIAEIAPTPTNSSSQAIILPNTSQDVDELNSQQQHVSQQRNQAHLQSESVADNVINAMFDENTFVNPFANPSISAAESSSSMEAIRIFLAYTAHKSFYVFQMDVKTAFLHGSLKEDMYLCQPEGFIDADHPSHVYKLKKARYGLKQAPRVWYTQLFSDLMKSCFEMSMMGEMTFFLGLQVNQSPCGIFINQSIYVLEILKKYGMESCDPIGTPMEIKDKLDLHQNGTPIDATKYRSMIGALMYLTSSRPDIVHPTCLCARYQAKPTEKHLKEVKKIFVISEEPLIWVFAIAISCNPVQHSRTKHIAVRYHFIKEHVEKDTIEQYFVKTDYQLADIFTKTLPADKFNYLVRRLGMRSLSPRELERLAKSHQSRRDLPRNTPLDRVDVLGIIEKRSNLSKEKSTISSLQEENKWLKSDFKIREDELLDKQIQLENKIKELDNILVKTGQLIQKMHMLLPKLDSFYHTEQKMALSYQNPSYLKQAQQKQQSLYNGKVLLKKHDPPVVYDLKETLELAQESCLRMKQLNKEIKPGNFTKINHLSGVFVSQTATSREELYFSNASKTANVSKSISIPNEEFSDDTTPSVARNFLMRAVVSQDIMSVVLNNSVIDTSNLQTEVERTKEHFKNCIIKKENEYAKLWNDWYKKCEECNYGKILCDKAYNDMQQKIERLQAQLGDTKGKSKYTPCVSDTLDPLPQKLENENVELEFQVNQRNDLSNPVTSNSVPTTKESKVVKNDNVISLGIFRINPFKASRVDNFVPNKHEKESVWTKPITVLQPDVITKNDVNSKINGFSPKDVKSTTRTKRPQLRNNPKNDKGLHHHSTTPQGAAVVAVSLSDHHHDGGLARDRKFYKLHRGGGGHSSIRSPTTAAAAARKAAAVAVVPAVVVNSCEAAAVGVSGVGSGVVEMWWWWLRLLWCGRRW</sequence>
<evidence type="ECO:0000256" key="1">
    <source>
        <dbReference type="ARBA" id="ARBA00022723"/>
    </source>
</evidence>
<dbReference type="InterPro" id="IPR001878">
    <property type="entry name" value="Znf_CCHC"/>
</dbReference>
<dbReference type="InterPro" id="IPR043502">
    <property type="entry name" value="DNA/RNA_pol_sf"/>
</dbReference>
<evidence type="ECO:0000256" key="5">
    <source>
        <dbReference type="SAM" id="MobiDB-lite"/>
    </source>
</evidence>
<keyword evidence="1" id="KW-0479">Metal-binding</keyword>
<keyword evidence="3" id="KW-0863">Zinc-finger</keyword>
<dbReference type="PROSITE" id="PS50994">
    <property type="entry name" value="INTEGRASE"/>
    <property type="match status" value="1"/>
</dbReference>
<dbReference type="InterPro" id="IPR025724">
    <property type="entry name" value="GAG-pre-integrase_dom"/>
</dbReference>
<keyword evidence="2" id="KW-0378">Hydrolase</keyword>
<dbReference type="SUPFAM" id="SSF53098">
    <property type="entry name" value="Ribonuclease H-like"/>
    <property type="match status" value="1"/>
</dbReference>
<dbReference type="InterPro" id="IPR001584">
    <property type="entry name" value="Integrase_cat-core"/>
</dbReference>
<evidence type="ECO:0000259" key="6">
    <source>
        <dbReference type="PROSITE" id="PS50158"/>
    </source>
</evidence>
<feature type="compositionally biased region" description="Polar residues" evidence="5">
    <location>
        <begin position="823"/>
        <end position="842"/>
    </location>
</feature>
<dbReference type="PANTHER" id="PTHR42648:SF31">
    <property type="entry name" value="RNA-DIRECTED DNA POLYMERASE"/>
    <property type="match status" value="1"/>
</dbReference>
<dbReference type="InterPro" id="IPR013103">
    <property type="entry name" value="RVT_2"/>
</dbReference>
<organism evidence="8">
    <name type="scientific">Tanacetum cinerariifolium</name>
    <name type="common">Dalmatian daisy</name>
    <name type="synonym">Chrysanthemum cinerariifolium</name>
    <dbReference type="NCBI Taxonomy" id="118510"/>
    <lineage>
        <taxon>Eukaryota</taxon>
        <taxon>Viridiplantae</taxon>
        <taxon>Streptophyta</taxon>
        <taxon>Embryophyta</taxon>
        <taxon>Tracheophyta</taxon>
        <taxon>Spermatophyta</taxon>
        <taxon>Magnoliopsida</taxon>
        <taxon>eudicotyledons</taxon>
        <taxon>Gunneridae</taxon>
        <taxon>Pentapetalae</taxon>
        <taxon>asterids</taxon>
        <taxon>campanulids</taxon>
        <taxon>Asterales</taxon>
        <taxon>Asteraceae</taxon>
        <taxon>Asteroideae</taxon>
        <taxon>Anthemideae</taxon>
        <taxon>Anthemidinae</taxon>
        <taxon>Tanacetum</taxon>
    </lineage>
</organism>
<feature type="domain" description="CCHC-type" evidence="6">
    <location>
        <begin position="113"/>
        <end position="127"/>
    </location>
</feature>
<gene>
    <name evidence="8" type="ORF">Tci_046319</name>
</gene>
<proteinExistence type="predicted"/>
<dbReference type="InterPro" id="IPR012337">
    <property type="entry name" value="RNaseH-like_sf"/>
</dbReference>
<dbReference type="InterPro" id="IPR039537">
    <property type="entry name" value="Retrotran_Ty1/copia-like"/>
</dbReference>
<feature type="region of interest" description="Disordered" evidence="5">
    <location>
        <begin position="794"/>
        <end position="845"/>
    </location>
</feature>
<keyword evidence="4" id="KW-0175">Coiled coil</keyword>
<dbReference type="Pfam" id="PF07727">
    <property type="entry name" value="RVT_2"/>
    <property type="match status" value="1"/>
</dbReference>
<feature type="coiled-coil region" evidence="4">
    <location>
        <begin position="584"/>
        <end position="611"/>
    </location>
</feature>
<feature type="compositionally biased region" description="Polar residues" evidence="5">
    <location>
        <begin position="803"/>
        <end position="815"/>
    </location>
</feature>
<keyword evidence="3" id="KW-0862">Zinc</keyword>
<evidence type="ECO:0000256" key="4">
    <source>
        <dbReference type="SAM" id="Coils"/>
    </source>
</evidence>
<evidence type="ECO:0000313" key="8">
    <source>
        <dbReference type="EMBL" id="GEU74341.1"/>
    </source>
</evidence>
<dbReference type="InterPro" id="IPR036875">
    <property type="entry name" value="Znf_CCHC_sf"/>
</dbReference>
<reference evidence="8" key="1">
    <citation type="journal article" date="2019" name="Sci. Rep.">
        <title>Draft genome of Tanacetum cinerariifolium, the natural source of mosquito coil.</title>
        <authorList>
            <person name="Yamashiro T."/>
            <person name="Shiraishi A."/>
            <person name="Satake H."/>
            <person name="Nakayama K."/>
        </authorList>
    </citation>
    <scope>NUCLEOTIDE SEQUENCE</scope>
</reference>
<evidence type="ECO:0000256" key="2">
    <source>
        <dbReference type="ARBA" id="ARBA00022801"/>
    </source>
</evidence>
<dbReference type="Gene3D" id="3.30.420.10">
    <property type="entry name" value="Ribonuclease H-like superfamily/Ribonuclease H"/>
    <property type="match status" value="1"/>
</dbReference>
<protein>
    <recommendedName>
        <fullName evidence="9">Retrovirus-related Pol polyprotein from transposon TNT 1-94</fullName>
    </recommendedName>
</protein>
<dbReference type="PROSITE" id="PS50158">
    <property type="entry name" value="ZF_CCHC"/>
    <property type="match status" value="1"/>
</dbReference>
<feature type="domain" description="Integrase catalytic" evidence="7">
    <location>
        <begin position="976"/>
        <end position="1159"/>
    </location>
</feature>
<dbReference type="GO" id="GO:0016787">
    <property type="term" value="F:hydrolase activity"/>
    <property type="evidence" value="ECO:0007669"/>
    <property type="project" value="UniProtKB-KW"/>
</dbReference>
<dbReference type="Pfam" id="PF13976">
    <property type="entry name" value="gag_pre-integrs"/>
    <property type="match status" value="1"/>
</dbReference>
<dbReference type="GO" id="GO:0003676">
    <property type="term" value="F:nucleic acid binding"/>
    <property type="evidence" value="ECO:0007669"/>
    <property type="project" value="InterPro"/>
</dbReference>